<dbReference type="GO" id="GO:0055086">
    <property type="term" value="P:nucleobase-containing small molecule metabolic process"/>
    <property type="evidence" value="ECO:0007669"/>
    <property type="project" value="UniProtKB-ARBA"/>
</dbReference>
<evidence type="ECO:0000256" key="3">
    <source>
        <dbReference type="ARBA" id="ARBA00022801"/>
    </source>
</evidence>
<feature type="domain" description="CMP/dCMP-type deaminase" evidence="5">
    <location>
        <begin position="10"/>
        <end position="184"/>
    </location>
</feature>
<dbReference type="PANTHER" id="PTHR11644:SF2">
    <property type="entry name" value="CYTIDINE DEAMINASE"/>
    <property type="match status" value="1"/>
</dbReference>
<dbReference type="GeneID" id="28734294"/>
<proteinExistence type="inferred from homology"/>
<evidence type="ECO:0000259" key="5">
    <source>
        <dbReference type="PROSITE" id="PS51747"/>
    </source>
</evidence>
<organism evidence="6 7">
    <name type="scientific">Cyphellophora attinorum</name>
    <dbReference type="NCBI Taxonomy" id="1664694"/>
    <lineage>
        <taxon>Eukaryota</taxon>
        <taxon>Fungi</taxon>
        <taxon>Dikarya</taxon>
        <taxon>Ascomycota</taxon>
        <taxon>Pezizomycotina</taxon>
        <taxon>Eurotiomycetes</taxon>
        <taxon>Chaetothyriomycetidae</taxon>
        <taxon>Chaetothyriales</taxon>
        <taxon>Cyphellophoraceae</taxon>
        <taxon>Cyphellophora</taxon>
    </lineage>
</organism>
<dbReference type="GO" id="GO:0005829">
    <property type="term" value="C:cytosol"/>
    <property type="evidence" value="ECO:0007669"/>
    <property type="project" value="TreeGrafter"/>
</dbReference>
<dbReference type="InterPro" id="IPR050202">
    <property type="entry name" value="Cyt/Deoxycyt_deaminase"/>
</dbReference>
<gene>
    <name evidence="6" type="ORF">AB675_2440</name>
</gene>
<keyword evidence="2" id="KW-0479">Metal-binding</keyword>
<dbReference type="PROSITE" id="PS51747">
    <property type="entry name" value="CYT_DCMP_DEAMINASES_2"/>
    <property type="match status" value="1"/>
</dbReference>
<dbReference type="Gene3D" id="3.40.140.10">
    <property type="entry name" value="Cytidine Deaminase, domain 2"/>
    <property type="match status" value="1"/>
</dbReference>
<dbReference type="GO" id="GO:0042802">
    <property type="term" value="F:identical protein binding"/>
    <property type="evidence" value="ECO:0007669"/>
    <property type="project" value="UniProtKB-ARBA"/>
</dbReference>
<evidence type="ECO:0000256" key="2">
    <source>
        <dbReference type="ARBA" id="ARBA00022723"/>
    </source>
</evidence>
<dbReference type="PROSITE" id="PS00903">
    <property type="entry name" value="CYT_DCMP_DEAMINASES_1"/>
    <property type="match status" value="1"/>
</dbReference>
<evidence type="ECO:0000256" key="4">
    <source>
        <dbReference type="ARBA" id="ARBA00022833"/>
    </source>
</evidence>
<dbReference type="STRING" id="1664694.A0A0N1HAE0"/>
<sequence>MAPKYDLTDEELNKLARLAAEAKTTAYCPYSNFRVGAALLLRCGVHTGTIASTIAPSKSRIQAHTLTNPHRTQRLPHSANVEVAATPVGICAERCALAPVVASFANPRPSMPVIRALAVSTDIDPPASPCGMCRQFIREFCGDGMRVWMYGKKAEEGKGGVEAMGERGVSLTVKELLPMSFGPGDMDKRENKSTPKIG</sequence>
<dbReference type="InterPro" id="IPR002125">
    <property type="entry name" value="CMP_dCMP_dom"/>
</dbReference>
<dbReference type="GO" id="GO:0004126">
    <property type="term" value="F:cytidine deaminase activity"/>
    <property type="evidence" value="ECO:0007669"/>
    <property type="project" value="UniProtKB-ARBA"/>
</dbReference>
<dbReference type="NCBIfam" id="NF004064">
    <property type="entry name" value="PRK05578.1"/>
    <property type="match status" value="1"/>
</dbReference>
<dbReference type="EMBL" id="LFJN01000002">
    <property type="protein sequence ID" value="KPI44922.1"/>
    <property type="molecule type" value="Genomic_DNA"/>
</dbReference>
<accession>A0A0N1HAE0</accession>
<keyword evidence="7" id="KW-1185">Reference proteome</keyword>
<evidence type="ECO:0000313" key="6">
    <source>
        <dbReference type="EMBL" id="KPI44922.1"/>
    </source>
</evidence>
<reference evidence="6 7" key="1">
    <citation type="submission" date="2015-06" db="EMBL/GenBank/DDBJ databases">
        <title>Draft genome of the ant-associated black yeast Phialophora attae CBS 131958.</title>
        <authorList>
            <person name="Moreno L.F."/>
            <person name="Stielow B.J."/>
            <person name="de Hoog S."/>
            <person name="Vicente V.A."/>
            <person name="Weiss V.A."/>
            <person name="de Vries M."/>
            <person name="Cruz L.M."/>
            <person name="Souza E.M."/>
        </authorList>
    </citation>
    <scope>NUCLEOTIDE SEQUENCE [LARGE SCALE GENOMIC DNA]</scope>
    <source>
        <strain evidence="6 7">CBS 131958</strain>
    </source>
</reference>
<dbReference type="GO" id="GO:0072527">
    <property type="term" value="P:pyrimidine-containing compound metabolic process"/>
    <property type="evidence" value="ECO:0007669"/>
    <property type="project" value="UniProtKB-ARBA"/>
</dbReference>
<comment type="caution">
    <text evidence="6">The sequence shown here is derived from an EMBL/GenBank/DDBJ whole genome shotgun (WGS) entry which is preliminary data.</text>
</comment>
<dbReference type="SUPFAM" id="SSF53927">
    <property type="entry name" value="Cytidine deaminase-like"/>
    <property type="match status" value="1"/>
</dbReference>
<keyword evidence="4" id="KW-0862">Zinc</keyword>
<keyword evidence="3" id="KW-0378">Hydrolase</keyword>
<dbReference type="InterPro" id="IPR016192">
    <property type="entry name" value="APOBEC/CMP_deaminase_Zn-bd"/>
</dbReference>
<evidence type="ECO:0000256" key="1">
    <source>
        <dbReference type="ARBA" id="ARBA00006576"/>
    </source>
</evidence>
<dbReference type="CDD" id="cd01283">
    <property type="entry name" value="cytidine_deaminase"/>
    <property type="match status" value="1"/>
</dbReference>
<dbReference type="Pfam" id="PF00383">
    <property type="entry name" value="dCMP_cyt_deam_1"/>
    <property type="match status" value="1"/>
</dbReference>
<dbReference type="OrthoDB" id="414540at2759"/>
<dbReference type="InterPro" id="IPR016193">
    <property type="entry name" value="Cytidine_deaminase-like"/>
</dbReference>
<comment type="similarity">
    <text evidence="1">Belongs to the cytidine and deoxycytidylate deaminase family.</text>
</comment>
<dbReference type="GO" id="GO:0008270">
    <property type="term" value="F:zinc ion binding"/>
    <property type="evidence" value="ECO:0007669"/>
    <property type="project" value="InterPro"/>
</dbReference>
<dbReference type="Proteomes" id="UP000038010">
    <property type="component" value="Unassembled WGS sequence"/>
</dbReference>
<dbReference type="RefSeq" id="XP_018004885.1">
    <property type="nucleotide sequence ID" value="XM_018142414.1"/>
</dbReference>
<protein>
    <submittedName>
        <fullName evidence="6">Cytidine deaminase</fullName>
    </submittedName>
</protein>
<dbReference type="VEuPathDB" id="FungiDB:AB675_2440"/>
<evidence type="ECO:0000313" key="7">
    <source>
        <dbReference type="Proteomes" id="UP000038010"/>
    </source>
</evidence>
<name>A0A0N1HAE0_9EURO</name>
<dbReference type="PANTHER" id="PTHR11644">
    <property type="entry name" value="CYTIDINE DEAMINASE"/>
    <property type="match status" value="1"/>
</dbReference>
<dbReference type="AlphaFoldDB" id="A0A0N1HAE0"/>